<comment type="caution">
    <text evidence="1">The sequence shown here is derived from an EMBL/GenBank/DDBJ whole genome shotgun (WGS) entry which is preliminary data.</text>
</comment>
<reference evidence="1" key="1">
    <citation type="submission" date="2021-01" db="EMBL/GenBank/DDBJ databases">
        <authorList>
            <consortium name="Genoscope - CEA"/>
            <person name="William W."/>
        </authorList>
    </citation>
    <scope>NUCLEOTIDE SEQUENCE</scope>
</reference>
<dbReference type="AlphaFoldDB" id="A0A8S1PSZ4"/>
<dbReference type="Proteomes" id="UP000688137">
    <property type="component" value="Unassembled WGS sequence"/>
</dbReference>
<protein>
    <submittedName>
        <fullName evidence="1">Uncharacterized protein</fullName>
    </submittedName>
</protein>
<accession>A0A8S1PSZ4</accession>
<gene>
    <name evidence="1" type="ORF">PPRIM_AZ9-3.1.T1300020</name>
</gene>
<keyword evidence="2" id="KW-1185">Reference proteome</keyword>
<proteinExistence type="predicted"/>
<organism evidence="1 2">
    <name type="scientific">Paramecium primaurelia</name>
    <dbReference type="NCBI Taxonomy" id="5886"/>
    <lineage>
        <taxon>Eukaryota</taxon>
        <taxon>Sar</taxon>
        <taxon>Alveolata</taxon>
        <taxon>Ciliophora</taxon>
        <taxon>Intramacronucleata</taxon>
        <taxon>Oligohymenophorea</taxon>
        <taxon>Peniculida</taxon>
        <taxon>Parameciidae</taxon>
        <taxon>Paramecium</taxon>
    </lineage>
</organism>
<dbReference type="EMBL" id="CAJJDM010000133">
    <property type="protein sequence ID" value="CAD8106236.1"/>
    <property type="molecule type" value="Genomic_DNA"/>
</dbReference>
<sequence>MKKQSTSTIVDENLIIIKCKLIKIPQLIFFFSNKKEQFHIQHIKEKREDKFNTKRIIQQLNEHLNKCNPIPKYEISIENNYQDKHITELMNECIDIYRNSLQYDFNKMLNNLIKLRKLQNLDYEWQTCFLCLFQNDFMEYILVLMNQQFDNASQLQIEATTILANIFDIMDEILDFTFPHIYQYLIYQVIQQLTIQEDFQFQRMLIQLIHMCMLQKMHFMINKQWFKNSNSIMDLIIIIESQDNNLVVKYFNSKQRISKQKIVTSQQIRQLLSYNGNLCYIFVIQLVQMQINNIIDQLCNLKESFADSLTKIPYVLRNYILNIIVSKLQTEQIQIIVLQNRKSLSQIKL</sequence>
<name>A0A8S1PSZ4_PARPR</name>
<evidence type="ECO:0000313" key="1">
    <source>
        <dbReference type="EMBL" id="CAD8106236.1"/>
    </source>
</evidence>
<evidence type="ECO:0000313" key="2">
    <source>
        <dbReference type="Proteomes" id="UP000688137"/>
    </source>
</evidence>